<name>A0A518V289_BRELA</name>
<dbReference type="Proteomes" id="UP000319432">
    <property type="component" value="Plasmid p1821L02"/>
</dbReference>
<organism evidence="2 3">
    <name type="scientific">Brevibacillus laterosporus</name>
    <name type="common">Bacillus laterosporus</name>
    <dbReference type="NCBI Taxonomy" id="1465"/>
    <lineage>
        <taxon>Bacteria</taxon>
        <taxon>Bacillati</taxon>
        <taxon>Bacillota</taxon>
        <taxon>Bacilli</taxon>
        <taxon>Bacillales</taxon>
        <taxon>Paenibacillaceae</taxon>
        <taxon>Brevibacillus</taxon>
    </lineage>
</organism>
<gene>
    <name evidence="2" type="ORF">EEL30_01125</name>
</gene>
<accession>A0A518V289</accession>
<keyword evidence="1" id="KW-0812">Transmembrane</keyword>
<proteinExistence type="predicted"/>
<dbReference type="AlphaFoldDB" id="A0A518V289"/>
<evidence type="ECO:0000313" key="2">
    <source>
        <dbReference type="EMBL" id="QDX91109.1"/>
    </source>
</evidence>
<dbReference type="EMBL" id="CP033462">
    <property type="protein sequence ID" value="QDX91109.1"/>
    <property type="molecule type" value="Genomic_DNA"/>
</dbReference>
<geneLocation type="plasmid" evidence="2 3">
    <name>p1821L02</name>
</geneLocation>
<reference evidence="2 3" key="1">
    <citation type="submission" date="2018-11" db="EMBL/GenBank/DDBJ databases">
        <title>Phylogenetic determinants of toxin gene distribution in genomes of Brevibacillus laterosporus.</title>
        <authorList>
            <person name="Glare T.R."/>
            <person name="Durrant A."/>
            <person name="Berry C."/>
            <person name="Palma L."/>
            <person name="Ormskirk M."/>
            <person name="Cox M.O."/>
        </authorList>
    </citation>
    <scope>NUCLEOTIDE SEQUENCE [LARGE SCALE GENOMIC DNA]</scope>
    <source>
        <strain evidence="2 3">1821L</strain>
        <plasmid evidence="2 3">p1821L02</plasmid>
    </source>
</reference>
<evidence type="ECO:0000256" key="1">
    <source>
        <dbReference type="SAM" id="Phobius"/>
    </source>
</evidence>
<sequence>MNEERIRKIIREELELHHKASPCFAATVALCDYENDMEKKDKRFWFGVYFGCTVFGFLTGYSSMALIMQLLGK</sequence>
<keyword evidence="2" id="KW-0614">Plasmid</keyword>
<feature type="transmembrane region" description="Helical" evidence="1">
    <location>
        <begin position="44"/>
        <end position="71"/>
    </location>
</feature>
<keyword evidence="3" id="KW-1185">Reference proteome</keyword>
<protein>
    <submittedName>
        <fullName evidence="2">Uncharacterized protein</fullName>
    </submittedName>
</protein>
<evidence type="ECO:0000313" key="3">
    <source>
        <dbReference type="Proteomes" id="UP000319432"/>
    </source>
</evidence>
<keyword evidence="1" id="KW-0472">Membrane</keyword>
<keyword evidence="1" id="KW-1133">Transmembrane helix</keyword>